<accession>A0A0E9UTF6</accession>
<organism evidence="1">
    <name type="scientific">Anguilla anguilla</name>
    <name type="common">European freshwater eel</name>
    <name type="synonym">Muraena anguilla</name>
    <dbReference type="NCBI Taxonomy" id="7936"/>
    <lineage>
        <taxon>Eukaryota</taxon>
        <taxon>Metazoa</taxon>
        <taxon>Chordata</taxon>
        <taxon>Craniata</taxon>
        <taxon>Vertebrata</taxon>
        <taxon>Euteleostomi</taxon>
        <taxon>Actinopterygii</taxon>
        <taxon>Neopterygii</taxon>
        <taxon>Teleostei</taxon>
        <taxon>Anguilliformes</taxon>
        <taxon>Anguillidae</taxon>
        <taxon>Anguilla</taxon>
    </lineage>
</organism>
<reference evidence="1" key="2">
    <citation type="journal article" date="2015" name="Fish Shellfish Immunol.">
        <title>Early steps in the European eel (Anguilla anguilla)-Vibrio vulnificus interaction in the gills: Role of the RtxA13 toxin.</title>
        <authorList>
            <person name="Callol A."/>
            <person name="Pajuelo D."/>
            <person name="Ebbesson L."/>
            <person name="Teles M."/>
            <person name="MacKenzie S."/>
            <person name="Amaro C."/>
        </authorList>
    </citation>
    <scope>NUCLEOTIDE SEQUENCE</scope>
</reference>
<name>A0A0E9UTF6_ANGAN</name>
<dbReference type="EMBL" id="GBXM01040354">
    <property type="protein sequence ID" value="JAH68223.1"/>
    <property type="molecule type" value="Transcribed_RNA"/>
</dbReference>
<dbReference type="AlphaFoldDB" id="A0A0E9UTF6"/>
<reference evidence="1" key="1">
    <citation type="submission" date="2014-11" db="EMBL/GenBank/DDBJ databases">
        <authorList>
            <person name="Amaro Gonzalez C."/>
        </authorList>
    </citation>
    <scope>NUCLEOTIDE SEQUENCE</scope>
</reference>
<proteinExistence type="predicted"/>
<evidence type="ECO:0000313" key="1">
    <source>
        <dbReference type="EMBL" id="JAH68223.1"/>
    </source>
</evidence>
<protein>
    <submittedName>
        <fullName evidence="1">Uncharacterized protein</fullName>
    </submittedName>
</protein>
<sequence length="34" mass="3968">MFSFMRLSPTSKLKWSAISLVKELQKILNTCHDN</sequence>